<keyword evidence="1" id="KW-0675">Receptor</keyword>
<dbReference type="HOGENOM" id="CLU_1052016_0_0_1"/>
<proteinExistence type="predicted"/>
<dbReference type="PANTHER" id="PTHR24035">
    <property type="entry name" value="MULTIPLE EPIDERMAL GROWTH FACTOR-LIKE DOMAINS PROTEIN"/>
    <property type="match status" value="1"/>
</dbReference>
<accession>K1QD44</accession>
<dbReference type="InParanoid" id="K1QD44"/>
<organism evidence="1">
    <name type="scientific">Magallana gigas</name>
    <name type="common">Pacific oyster</name>
    <name type="synonym">Crassostrea gigas</name>
    <dbReference type="NCBI Taxonomy" id="29159"/>
    <lineage>
        <taxon>Eukaryota</taxon>
        <taxon>Metazoa</taxon>
        <taxon>Spiralia</taxon>
        <taxon>Lophotrochozoa</taxon>
        <taxon>Mollusca</taxon>
        <taxon>Bivalvia</taxon>
        <taxon>Autobranchia</taxon>
        <taxon>Pteriomorphia</taxon>
        <taxon>Ostreida</taxon>
        <taxon>Ostreoidea</taxon>
        <taxon>Ostreidae</taxon>
        <taxon>Magallana</taxon>
    </lineage>
</organism>
<gene>
    <name evidence="1" type="ORF">CGI_10004414</name>
</gene>
<dbReference type="InterPro" id="IPR052108">
    <property type="entry name" value="MEGF/SIB"/>
</dbReference>
<evidence type="ECO:0000313" key="1">
    <source>
        <dbReference type="EMBL" id="EKC26670.1"/>
    </source>
</evidence>
<dbReference type="PANTHER" id="PTHR24035:SF109">
    <property type="entry name" value="PROTEIN DRAPER"/>
    <property type="match status" value="1"/>
</dbReference>
<dbReference type="AlphaFoldDB" id="K1QD44"/>
<dbReference type="EMBL" id="JH818053">
    <property type="protein sequence ID" value="EKC26670.1"/>
    <property type="molecule type" value="Genomic_DNA"/>
</dbReference>
<dbReference type="Gene3D" id="2.170.300.10">
    <property type="entry name" value="Tie2 ligand-binding domain superfamily"/>
    <property type="match status" value="1"/>
</dbReference>
<sequence length="261" mass="28912">MTYISAILSSINLKFGIKCADGTYGYDCVNNCSGHCSNDSLCNEQTGHCDRGCGSGNDCSKGTHDLSYNKIATQSHTFLGWNTYYASSAIDRNASSCTRTKTISRISIHKTVCWKDGPELPPLNFTTNCVEQGRYIIFYNERLEEVIYPQEYESFVITELCEVIVKGCDTLMFGNNCAPCPTNCEDNKCQHGKCFACKPGWVGMFCNKKCIEGWYGDNCNQQCQEHCRDNATCNHVTGLCDKSSAAGWTGNICDKGTFEIS</sequence>
<reference evidence="1" key="1">
    <citation type="journal article" date="2012" name="Nature">
        <title>The oyster genome reveals stress adaptation and complexity of shell formation.</title>
        <authorList>
            <person name="Zhang G."/>
            <person name="Fang X."/>
            <person name="Guo X."/>
            <person name="Li L."/>
            <person name="Luo R."/>
            <person name="Xu F."/>
            <person name="Yang P."/>
            <person name="Zhang L."/>
            <person name="Wang X."/>
            <person name="Qi H."/>
            <person name="Xiong Z."/>
            <person name="Que H."/>
            <person name="Xie Y."/>
            <person name="Holland P.W."/>
            <person name="Paps J."/>
            <person name="Zhu Y."/>
            <person name="Wu F."/>
            <person name="Chen Y."/>
            <person name="Wang J."/>
            <person name="Peng C."/>
            <person name="Meng J."/>
            <person name="Yang L."/>
            <person name="Liu J."/>
            <person name="Wen B."/>
            <person name="Zhang N."/>
            <person name="Huang Z."/>
            <person name="Zhu Q."/>
            <person name="Feng Y."/>
            <person name="Mount A."/>
            <person name="Hedgecock D."/>
            <person name="Xu Z."/>
            <person name="Liu Y."/>
            <person name="Domazet-Loso T."/>
            <person name="Du Y."/>
            <person name="Sun X."/>
            <person name="Zhang S."/>
            <person name="Liu B."/>
            <person name="Cheng P."/>
            <person name="Jiang X."/>
            <person name="Li J."/>
            <person name="Fan D."/>
            <person name="Wang W."/>
            <person name="Fu W."/>
            <person name="Wang T."/>
            <person name="Wang B."/>
            <person name="Zhang J."/>
            <person name="Peng Z."/>
            <person name="Li Y."/>
            <person name="Li N."/>
            <person name="Wang J."/>
            <person name="Chen M."/>
            <person name="He Y."/>
            <person name="Tan F."/>
            <person name="Song X."/>
            <person name="Zheng Q."/>
            <person name="Huang R."/>
            <person name="Yang H."/>
            <person name="Du X."/>
            <person name="Chen L."/>
            <person name="Yang M."/>
            <person name="Gaffney P.M."/>
            <person name="Wang S."/>
            <person name="Luo L."/>
            <person name="She Z."/>
            <person name="Ming Y."/>
            <person name="Huang W."/>
            <person name="Zhang S."/>
            <person name="Huang B."/>
            <person name="Zhang Y."/>
            <person name="Qu T."/>
            <person name="Ni P."/>
            <person name="Miao G."/>
            <person name="Wang J."/>
            <person name="Wang Q."/>
            <person name="Steinberg C.E."/>
            <person name="Wang H."/>
            <person name="Li N."/>
            <person name="Qian L."/>
            <person name="Zhang G."/>
            <person name="Li Y."/>
            <person name="Yang H."/>
            <person name="Liu X."/>
            <person name="Wang J."/>
            <person name="Yin Y."/>
            <person name="Wang J."/>
        </authorList>
    </citation>
    <scope>NUCLEOTIDE SEQUENCE [LARGE SCALE GENOMIC DNA]</scope>
    <source>
        <strain evidence="1">05x7-T-G4-1.051#20</strain>
    </source>
</reference>
<protein>
    <submittedName>
        <fullName evidence="1">Scavenger receptor class F member 2</fullName>
    </submittedName>
</protein>
<name>K1QD44_MAGGI</name>